<gene>
    <name evidence="2" type="ORF">ABVT43_11990</name>
</gene>
<keyword evidence="3" id="KW-1185">Reference proteome</keyword>
<evidence type="ECO:0000256" key="1">
    <source>
        <dbReference type="SAM" id="MobiDB-lite"/>
    </source>
</evidence>
<sequence length="114" mass="13276">MLPSCKQVAEQLSENLDQPVTGLRWIKLKLHLLICHYCRQYGKQIKTAAHTINLLEPKVALNEKLKEKLLEHYRQVQRNHTGCGDIPEQSIQQKETHYNKSDNQDTSRVENNSQ</sequence>
<comment type="caution">
    <text evidence="2">The sequence shown here is derived from an EMBL/GenBank/DDBJ whole genome shotgun (WGS) entry which is preliminary data.</text>
</comment>
<evidence type="ECO:0000313" key="3">
    <source>
        <dbReference type="Proteomes" id="UP001548189"/>
    </source>
</evidence>
<protein>
    <recommendedName>
        <fullName evidence="4">Zf-HC2 domain-containing protein</fullName>
    </recommendedName>
</protein>
<accession>A0ABV2BVA9</accession>
<dbReference type="Proteomes" id="UP001548189">
    <property type="component" value="Unassembled WGS sequence"/>
</dbReference>
<dbReference type="EMBL" id="JBEVCJ010000014">
    <property type="protein sequence ID" value="MET1255850.1"/>
    <property type="molecule type" value="Genomic_DNA"/>
</dbReference>
<reference evidence="2 3" key="1">
    <citation type="submission" date="2024-06" db="EMBL/GenBank/DDBJ databases">
        <authorList>
            <person name="Li F."/>
        </authorList>
    </citation>
    <scope>NUCLEOTIDE SEQUENCE [LARGE SCALE GENOMIC DNA]</scope>
    <source>
        <strain evidence="2 3">GXAS 311</strain>
    </source>
</reference>
<evidence type="ECO:0008006" key="4">
    <source>
        <dbReference type="Google" id="ProtNLM"/>
    </source>
</evidence>
<name>A0ABV2BVA9_9GAMM</name>
<dbReference type="RefSeq" id="WP_353896436.1">
    <property type="nucleotide sequence ID" value="NZ_JBEVCJ010000014.1"/>
</dbReference>
<organism evidence="2 3">
    <name type="scientific">Aliikangiella maris</name>
    <dbReference type="NCBI Taxonomy" id="3162458"/>
    <lineage>
        <taxon>Bacteria</taxon>
        <taxon>Pseudomonadati</taxon>
        <taxon>Pseudomonadota</taxon>
        <taxon>Gammaproteobacteria</taxon>
        <taxon>Oceanospirillales</taxon>
        <taxon>Pleioneaceae</taxon>
        <taxon>Aliikangiella</taxon>
    </lineage>
</organism>
<evidence type="ECO:0000313" key="2">
    <source>
        <dbReference type="EMBL" id="MET1255850.1"/>
    </source>
</evidence>
<feature type="region of interest" description="Disordered" evidence="1">
    <location>
        <begin position="80"/>
        <end position="114"/>
    </location>
</feature>
<feature type="compositionally biased region" description="Basic and acidic residues" evidence="1">
    <location>
        <begin position="94"/>
        <end position="108"/>
    </location>
</feature>
<proteinExistence type="predicted"/>